<name>A0ABW0FR56_9CAUL</name>
<dbReference type="Proteomes" id="UP001596152">
    <property type="component" value="Unassembled WGS sequence"/>
</dbReference>
<keyword evidence="2" id="KW-1133">Transmembrane helix</keyword>
<dbReference type="RefSeq" id="WP_374036178.1">
    <property type="nucleotide sequence ID" value="NZ_CP169082.1"/>
</dbReference>
<feature type="compositionally biased region" description="Low complexity" evidence="1">
    <location>
        <begin position="242"/>
        <end position="256"/>
    </location>
</feature>
<keyword evidence="2" id="KW-0812">Transmembrane</keyword>
<feature type="domain" description="Ancillary SecYEG translocon subunit/Cell division coordinator CpoB TPR" evidence="3">
    <location>
        <begin position="31"/>
        <end position="149"/>
    </location>
</feature>
<feature type="region of interest" description="Disordered" evidence="1">
    <location>
        <begin position="229"/>
        <end position="256"/>
    </location>
</feature>
<gene>
    <name evidence="4" type="ORF">ACFPIE_08160</name>
</gene>
<dbReference type="SUPFAM" id="SSF48452">
    <property type="entry name" value="TPR-like"/>
    <property type="match status" value="1"/>
</dbReference>
<evidence type="ECO:0000256" key="1">
    <source>
        <dbReference type="SAM" id="MobiDB-lite"/>
    </source>
</evidence>
<dbReference type="InterPro" id="IPR018704">
    <property type="entry name" value="SecYEG/CpoB_TPR"/>
</dbReference>
<keyword evidence="5" id="KW-1185">Reference proteome</keyword>
<feature type="transmembrane region" description="Helical" evidence="2">
    <location>
        <begin position="23"/>
        <end position="45"/>
    </location>
</feature>
<accession>A0ABW0FR56</accession>
<evidence type="ECO:0000313" key="5">
    <source>
        <dbReference type="Proteomes" id="UP001596152"/>
    </source>
</evidence>
<dbReference type="Gene3D" id="1.25.40.10">
    <property type="entry name" value="Tetratricopeptide repeat domain"/>
    <property type="match status" value="1"/>
</dbReference>
<evidence type="ECO:0000259" key="3">
    <source>
        <dbReference type="Pfam" id="PF09976"/>
    </source>
</evidence>
<organism evidence="4 5">
    <name type="scientific">Brevundimonas staleyi</name>
    <dbReference type="NCBI Taxonomy" id="74326"/>
    <lineage>
        <taxon>Bacteria</taxon>
        <taxon>Pseudomonadati</taxon>
        <taxon>Pseudomonadota</taxon>
        <taxon>Alphaproteobacteria</taxon>
        <taxon>Caulobacterales</taxon>
        <taxon>Caulobacteraceae</taxon>
        <taxon>Brevundimonas</taxon>
    </lineage>
</organism>
<dbReference type="EMBL" id="JBHSLF010000015">
    <property type="protein sequence ID" value="MFC5343882.1"/>
    <property type="molecule type" value="Genomic_DNA"/>
</dbReference>
<dbReference type="Pfam" id="PF09976">
    <property type="entry name" value="TPR_21"/>
    <property type="match status" value="1"/>
</dbReference>
<evidence type="ECO:0000256" key="2">
    <source>
        <dbReference type="SAM" id="Phobius"/>
    </source>
</evidence>
<proteinExistence type="predicted"/>
<keyword evidence="2" id="KW-0472">Membrane</keyword>
<dbReference type="InterPro" id="IPR011990">
    <property type="entry name" value="TPR-like_helical_dom_sf"/>
</dbReference>
<protein>
    <submittedName>
        <fullName evidence="4">Tetratricopeptide repeat protein</fullName>
    </submittedName>
</protein>
<reference evidence="5" key="1">
    <citation type="journal article" date="2019" name="Int. J. Syst. Evol. Microbiol.">
        <title>The Global Catalogue of Microorganisms (GCM) 10K type strain sequencing project: providing services to taxonomists for standard genome sequencing and annotation.</title>
        <authorList>
            <consortium name="The Broad Institute Genomics Platform"/>
            <consortium name="The Broad Institute Genome Sequencing Center for Infectious Disease"/>
            <person name="Wu L."/>
            <person name="Ma J."/>
        </authorList>
    </citation>
    <scope>NUCLEOTIDE SEQUENCE [LARGE SCALE GENOMIC DNA]</scope>
    <source>
        <strain evidence="5">JCM 12125</strain>
    </source>
</reference>
<evidence type="ECO:0000313" key="4">
    <source>
        <dbReference type="EMBL" id="MFC5343882.1"/>
    </source>
</evidence>
<sequence>MTDVFEQVEEEIRSERLKRLARNWLPIAGGILLVALIAALGWWGWQSFETSRAHAGSVAYQRGLEALQSGNTAGAETAFTEAAEKGNGAYKSMALQERAGIALTANRIPDAIRLLDEAAKADGDPLLRDTAVYKSALLMMDNGATLEDLEAKLEPLTKEGRPLVPFAQEALGMARLQFNKPAEAREVLVLLTLGQDVPDSIRQRAQAAISMIDAGVAAGLPAIVAAQSVNPPAAPAGPSPEQLAQAAQAQAGAAQQ</sequence>
<comment type="caution">
    <text evidence="4">The sequence shown here is derived from an EMBL/GenBank/DDBJ whole genome shotgun (WGS) entry which is preliminary data.</text>
</comment>